<gene>
    <name evidence="2" type="ORF">SPHA_46942</name>
</gene>
<evidence type="ECO:0000313" key="2">
    <source>
        <dbReference type="EMBL" id="CAE1288127.1"/>
    </source>
</evidence>
<accession>A0A812D3P8</accession>
<keyword evidence="2" id="KW-0456">Lyase</keyword>
<feature type="transmembrane region" description="Helical" evidence="1">
    <location>
        <begin position="60"/>
        <end position="81"/>
    </location>
</feature>
<keyword evidence="1" id="KW-1133">Transmembrane helix</keyword>
<keyword evidence="1" id="KW-0812">Transmembrane</keyword>
<keyword evidence="1" id="KW-0472">Membrane</keyword>
<dbReference type="EC" id="4.6.1.1" evidence="2"/>
<dbReference type="Proteomes" id="UP000597762">
    <property type="component" value="Unassembled WGS sequence"/>
</dbReference>
<comment type="caution">
    <text evidence="2">The sequence shown here is derived from an EMBL/GenBank/DDBJ whole genome shotgun (WGS) entry which is preliminary data.</text>
</comment>
<dbReference type="AlphaFoldDB" id="A0A812D3P8"/>
<sequence>MSRCPREYRKETEAECWNLSSAFFIFPSIRPYHAETCFLENRSTVAPKHFLLLTVASSKFIIPFLIFTFLMSFFFSYYFVSCWLTTSFFRFPIYRYFLLSLFSFFSFSNFFIVQSFLFISISICQIYMSFFLSFHILFYFFLAFHCFLCFLSVIIPPYFPIIVNEYLFFFHYLFLVLRFFNFFL</sequence>
<name>A0A812D3P8_ACAPH</name>
<evidence type="ECO:0000313" key="3">
    <source>
        <dbReference type="Proteomes" id="UP000597762"/>
    </source>
</evidence>
<dbReference type="GO" id="GO:0004016">
    <property type="term" value="F:adenylate cyclase activity"/>
    <property type="evidence" value="ECO:0007669"/>
    <property type="project" value="UniProtKB-EC"/>
</dbReference>
<feature type="transmembrane region" description="Helical" evidence="1">
    <location>
        <begin position="131"/>
        <end position="155"/>
    </location>
</feature>
<proteinExistence type="predicted"/>
<organism evidence="2 3">
    <name type="scientific">Acanthosepion pharaonis</name>
    <name type="common">Pharaoh cuttlefish</name>
    <name type="synonym">Sepia pharaonis</name>
    <dbReference type="NCBI Taxonomy" id="158019"/>
    <lineage>
        <taxon>Eukaryota</taxon>
        <taxon>Metazoa</taxon>
        <taxon>Spiralia</taxon>
        <taxon>Lophotrochozoa</taxon>
        <taxon>Mollusca</taxon>
        <taxon>Cephalopoda</taxon>
        <taxon>Coleoidea</taxon>
        <taxon>Decapodiformes</taxon>
        <taxon>Sepiida</taxon>
        <taxon>Sepiina</taxon>
        <taxon>Sepiidae</taxon>
        <taxon>Acanthosepion</taxon>
    </lineage>
</organism>
<keyword evidence="3" id="KW-1185">Reference proteome</keyword>
<reference evidence="2" key="1">
    <citation type="submission" date="2021-01" db="EMBL/GenBank/DDBJ databases">
        <authorList>
            <person name="Li R."/>
            <person name="Bekaert M."/>
        </authorList>
    </citation>
    <scope>NUCLEOTIDE SEQUENCE</scope>
    <source>
        <strain evidence="2">Farmed</strain>
    </source>
</reference>
<protein>
    <submittedName>
        <fullName evidence="2">ADCY6</fullName>
        <ecNumber evidence="2">4.6.1.1</ecNumber>
    </submittedName>
</protein>
<evidence type="ECO:0000256" key="1">
    <source>
        <dbReference type="SAM" id="Phobius"/>
    </source>
</evidence>
<dbReference type="EMBL" id="CAHIKZ030002512">
    <property type="protein sequence ID" value="CAE1288127.1"/>
    <property type="molecule type" value="Genomic_DNA"/>
</dbReference>
<feature type="transmembrane region" description="Helical" evidence="1">
    <location>
        <begin position="161"/>
        <end position="180"/>
    </location>
</feature>
<feature type="transmembrane region" description="Helical" evidence="1">
    <location>
        <begin position="93"/>
        <end position="119"/>
    </location>
</feature>